<evidence type="ECO:0000256" key="6">
    <source>
        <dbReference type="ARBA" id="ARBA00022801"/>
    </source>
</evidence>
<keyword evidence="9" id="KW-1133">Transmembrane helix</keyword>
<evidence type="ECO:0000313" key="11">
    <source>
        <dbReference type="EMBL" id="KAJ4356569.1"/>
    </source>
</evidence>
<evidence type="ECO:0000256" key="9">
    <source>
        <dbReference type="SAM" id="Phobius"/>
    </source>
</evidence>
<dbReference type="PROSITE" id="PS50235">
    <property type="entry name" value="USP_3"/>
    <property type="match status" value="1"/>
</dbReference>
<dbReference type="InterPro" id="IPR028889">
    <property type="entry name" value="USP"/>
</dbReference>
<dbReference type="GeneID" id="80908134"/>
<dbReference type="GO" id="GO:0005829">
    <property type="term" value="C:cytosol"/>
    <property type="evidence" value="ECO:0007669"/>
    <property type="project" value="TreeGrafter"/>
</dbReference>
<dbReference type="InterPro" id="IPR001394">
    <property type="entry name" value="Peptidase_C19_UCH"/>
</dbReference>
<feature type="region of interest" description="Disordered" evidence="8">
    <location>
        <begin position="626"/>
        <end position="742"/>
    </location>
</feature>
<comment type="similarity">
    <text evidence="2">Belongs to the peptidase C19 family.</text>
</comment>
<keyword evidence="4 11" id="KW-0645">Protease</keyword>
<feature type="compositionally biased region" description="Polar residues" evidence="8">
    <location>
        <begin position="733"/>
        <end position="742"/>
    </location>
</feature>
<feature type="region of interest" description="Disordered" evidence="8">
    <location>
        <begin position="251"/>
        <end position="274"/>
    </location>
</feature>
<dbReference type="SUPFAM" id="SSF54001">
    <property type="entry name" value="Cysteine proteinases"/>
    <property type="match status" value="1"/>
</dbReference>
<reference evidence="11" key="1">
    <citation type="submission" date="2022-10" db="EMBL/GenBank/DDBJ databases">
        <title>Tapping the CABI collections for fungal endophytes: first genome assemblies for Collariella, Neodidymelliopsis, Ascochyta clinopodiicola, Didymella pomorum, Didymosphaeria variabile, Neocosmospora piperis and Neocucurbitaria cava.</title>
        <authorList>
            <person name="Hill R."/>
        </authorList>
    </citation>
    <scope>NUCLEOTIDE SEQUENCE</scope>
    <source>
        <strain evidence="11">IMI 356815</strain>
    </source>
</reference>
<keyword evidence="6 11" id="KW-0378">Hydrolase</keyword>
<dbReference type="RefSeq" id="XP_056073695.1">
    <property type="nucleotide sequence ID" value="XM_056213387.1"/>
</dbReference>
<keyword evidence="12" id="KW-1185">Reference proteome</keyword>
<dbReference type="Pfam" id="PF00443">
    <property type="entry name" value="UCH"/>
    <property type="match status" value="1"/>
</dbReference>
<evidence type="ECO:0000256" key="2">
    <source>
        <dbReference type="ARBA" id="ARBA00009085"/>
    </source>
</evidence>
<dbReference type="EMBL" id="JAPEUX010000003">
    <property type="protein sequence ID" value="KAJ4356569.1"/>
    <property type="molecule type" value="Genomic_DNA"/>
</dbReference>
<dbReference type="InterPro" id="IPR050164">
    <property type="entry name" value="Peptidase_C19"/>
</dbReference>
<dbReference type="OrthoDB" id="2020758at2759"/>
<accession>A0A9W8XQ73</accession>
<feature type="compositionally biased region" description="Polar residues" evidence="8">
    <location>
        <begin position="627"/>
        <end position="641"/>
    </location>
</feature>
<dbReference type="GO" id="GO:0005634">
    <property type="term" value="C:nucleus"/>
    <property type="evidence" value="ECO:0007669"/>
    <property type="project" value="TreeGrafter"/>
</dbReference>
<evidence type="ECO:0000256" key="1">
    <source>
        <dbReference type="ARBA" id="ARBA00000707"/>
    </source>
</evidence>
<gene>
    <name evidence="11" type="primary">UBP1</name>
    <name evidence="11" type="ORF">N0V89_004604</name>
</gene>
<keyword evidence="7" id="KW-0788">Thiol protease</keyword>
<comment type="catalytic activity">
    <reaction evidence="1">
        <text>Thiol-dependent hydrolysis of ester, thioester, amide, peptide and isopeptide bonds formed by the C-terminal Gly of ubiquitin (a 76-residue protein attached to proteins as an intracellular targeting signal).</text>
        <dbReference type="EC" id="3.4.19.12"/>
    </reaction>
</comment>
<feature type="compositionally biased region" description="Polar residues" evidence="8">
    <location>
        <begin position="672"/>
        <end position="696"/>
    </location>
</feature>
<dbReference type="CDD" id="cd02662">
    <property type="entry name" value="Peptidase_C19F"/>
    <property type="match status" value="1"/>
</dbReference>
<dbReference type="GO" id="GO:0016579">
    <property type="term" value="P:protein deubiquitination"/>
    <property type="evidence" value="ECO:0007669"/>
    <property type="project" value="InterPro"/>
</dbReference>
<keyword evidence="9" id="KW-0812">Transmembrane</keyword>
<comment type="caution">
    <text evidence="11">The sequence shown here is derived from an EMBL/GenBank/DDBJ whole genome shotgun (WGS) entry which is preliminary data.</text>
</comment>
<keyword evidence="9" id="KW-0472">Membrane</keyword>
<name>A0A9W8XQ73_9PLEO</name>
<dbReference type="GO" id="GO:0006508">
    <property type="term" value="P:proteolysis"/>
    <property type="evidence" value="ECO:0007669"/>
    <property type="project" value="UniProtKB-KW"/>
</dbReference>
<dbReference type="PANTHER" id="PTHR24006">
    <property type="entry name" value="UBIQUITIN CARBOXYL-TERMINAL HYDROLASE"/>
    <property type="match status" value="1"/>
</dbReference>
<feature type="transmembrane region" description="Helical" evidence="9">
    <location>
        <begin position="25"/>
        <end position="43"/>
    </location>
</feature>
<dbReference type="Proteomes" id="UP001140513">
    <property type="component" value="Unassembled WGS sequence"/>
</dbReference>
<dbReference type="PANTHER" id="PTHR24006:SF888">
    <property type="entry name" value="UBIQUITIN CARBOXYL-TERMINAL HYDROLASE 30"/>
    <property type="match status" value="1"/>
</dbReference>
<organism evidence="11 12">
    <name type="scientific">Didymosphaeria variabile</name>
    <dbReference type="NCBI Taxonomy" id="1932322"/>
    <lineage>
        <taxon>Eukaryota</taxon>
        <taxon>Fungi</taxon>
        <taxon>Dikarya</taxon>
        <taxon>Ascomycota</taxon>
        <taxon>Pezizomycotina</taxon>
        <taxon>Dothideomycetes</taxon>
        <taxon>Pleosporomycetidae</taxon>
        <taxon>Pleosporales</taxon>
        <taxon>Massarineae</taxon>
        <taxon>Didymosphaeriaceae</taxon>
        <taxon>Didymosphaeria</taxon>
    </lineage>
</organism>
<evidence type="ECO:0000256" key="3">
    <source>
        <dbReference type="ARBA" id="ARBA00012759"/>
    </source>
</evidence>
<evidence type="ECO:0000313" key="12">
    <source>
        <dbReference type="Proteomes" id="UP001140513"/>
    </source>
</evidence>
<protein>
    <recommendedName>
        <fullName evidence="3">ubiquitinyl hydrolase 1</fullName>
        <ecNumber evidence="3">3.4.19.12</ecNumber>
    </recommendedName>
</protein>
<keyword evidence="5" id="KW-0833">Ubl conjugation pathway</keyword>
<feature type="compositionally biased region" description="Polar residues" evidence="8">
    <location>
        <begin position="251"/>
        <end position="261"/>
    </location>
</feature>
<evidence type="ECO:0000256" key="8">
    <source>
        <dbReference type="SAM" id="MobiDB-lite"/>
    </source>
</evidence>
<proteinExistence type="inferred from homology"/>
<evidence type="ECO:0000259" key="10">
    <source>
        <dbReference type="PROSITE" id="PS50235"/>
    </source>
</evidence>
<evidence type="ECO:0000256" key="7">
    <source>
        <dbReference type="ARBA" id="ARBA00022807"/>
    </source>
</evidence>
<sequence>MGDFLDDDSVFRAFNDRRLNAESRLTGYVSVVLLVIAGLYTCFKALEFLGYPVWWWIYMALERAKSVGMNGVSSTVAPSADDDTKMQNGVGILGRTFGLNSTSLLQKGVRGVAGALSKGPSDIPPGLGNWDNSCYQNSVIQGMASLPSLRAYLAKATTEYDSLDIESTNGALFDMVTKLNDPRNHGQNFWVRGKLKSMSTFQQQDAQEYYSKILDALEKEVQQEVKKRRPSDAWIDAAKVAAKSGEDVSEETVSSYKSTAGQKDGRTLSEQPKSIPNPLDGLLAQRVGCIRCGYVEGLQLIPFNCVTVSLGRNGAYDIRECLDDYTDLEQIEGVECAKCTLLKNKAALAPLADRAPAYAERLQSVENALENDDFDDKTLVKNFKILKKNWTQSTKSRQAVIARPPKALVLHVNRSIFDEMTGAMYKNSAKVSYPRVLDLGNWCLGTDLAGGEWPRDPTKSMLGDANAEPMTDSPYQYRLRAAVTHYGSHGNGHYVCYRPHAKTPAPEAATDEEEVAATGEQWWRFSDDSVYAIPEAQAHQGNIFMLFYERIDGGSPVPDHMEEATRQTIVVAEDIPLPPDDARVPLTFSDDAAATVPLPDDDDLLTTLRTSEEGLPIPESTALHLDVTSNTQESVLSSGTDGSDVDPTAPVEARKTMPADAHVPYLTPSPESPSATTFDDTETSEAGSEGSPSTRFTSDDETDVPSSKAHVKLPHSPHLMRTAGESPNRAGGSRTSLPMVTA</sequence>
<dbReference type="AlphaFoldDB" id="A0A9W8XQ73"/>
<evidence type="ECO:0000256" key="5">
    <source>
        <dbReference type="ARBA" id="ARBA00022786"/>
    </source>
</evidence>
<dbReference type="InterPro" id="IPR038765">
    <property type="entry name" value="Papain-like_cys_pep_sf"/>
</dbReference>
<feature type="domain" description="USP" evidence="10">
    <location>
        <begin position="125"/>
        <end position="551"/>
    </location>
</feature>
<evidence type="ECO:0000256" key="4">
    <source>
        <dbReference type="ARBA" id="ARBA00022670"/>
    </source>
</evidence>
<dbReference type="GO" id="GO:0004843">
    <property type="term" value="F:cysteine-type deubiquitinase activity"/>
    <property type="evidence" value="ECO:0007669"/>
    <property type="project" value="UniProtKB-EC"/>
</dbReference>
<dbReference type="Gene3D" id="3.90.70.10">
    <property type="entry name" value="Cysteine proteinases"/>
    <property type="match status" value="1"/>
</dbReference>
<dbReference type="EC" id="3.4.19.12" evidence="3"/>